<comment type="caution">
    <text evidence="2">The sequence shown here is derived from an EMBL/GenBank/DDBJ whole genome shotgun (WGS) entry which is preliminary data.</text>
</comment>
<dbReference type="PANTHER" id="PTHR11937">
    <property type="entry name" value="ACTIN"/>
    <property type="match status" value="1"/>
</dbReference>
<keyword evidence="3" id="KW-1185">Reference proteome</keyword>
<sequence length="515" mass="57091">MDYYKLMVPSQLIAERGSDVVVINPGSRNLRLGLASSQSPIVVPHFIAWRMKSVAAEEDNEERIVKGAIREEKFVKGSTNGARKGEREECLQQVEMEIGVQPPSKEEGRNWQKKLDALETSNAYIKGKQFGWTDVNIEEDGTKSARKFICGAEALKVPASKPYCLHRPILRGRFNASEQYSFQQVCDDLSTIWDWALTQKLGLDAKQREQLSAVLVVPETFDGREIKELLTITLRDLQFSCAVVHQESVAVTFGTGASSGCVVNIGAQVTSVICVEEGVALPSTRVILPYGGEDISRCLLWLQRKLKAWPHVECDPLSNPVDLLLLEEVKEKYCCIEDGDHRACVELEFHSYGCPSQIYKVVLSELNVPPLGLFLPVLLASDEYAPLPRPWYHTDSEEIILDEGTHVDAGRRPDMYETGLSFGSHVPMSDSFEHSFYGIARPSRIKTEERSIGLAEAVVNSILASGRIDIQKKLFSSIQLAGGGAMVTGIIDAVEERVLQAIPVHESIDTVEADC</sequence>
<comment type="similarity">
    <text evidence="1">Belongs to the actin family.</text>
</comment>
<proteinExistence type="inferred from homology"/>
<accession>A0A8T2RPK0</accession>
<dbReference type="AlphaFoldDB" id="A0A8T2RPK0"/>
<evidence type="ECO:0000256" key="1">
    <source>
        <dbReference type="RuleBase" id="RU000487"/>
    </source>
</evidence>
<reference evidence="2" key="1">
    <citation type="submission" date="2021-08" db="EMBL/GenBank/DDBJ databases">
        <title>WGS assembly of Ceratopteris richardii.</title>
        <authorList>
            <person name="Marchant D.B."/>
            <person name="Chen G."/>
            <person name="Jenkins J."/>
            <person name="Shu S."/>
            <person name="Leebens-Mack J."/>
            <person name="Grimwood J."/>
            <person name="Schmutz J."/>
            <person name="Soltis P."/>
            <person name="Soltis D."/>
            <person name="Chen Z.-H."/>
        </authorList>
    </citation>
    <scope>NUCLEOTIDE SEQUENCE</scope>
    <source>
        <strain evidence="2">Whitten #5841</strain>
        <tissue evidence="2">Leaf</tissue>
    </source>
</reference>
<dbReference type="CDD" id="cd10206">
    <property type="entry name" value="ASKHA_NBD_Arp8-like"/>
    <property type="match status" value="1"/>
</dbReference>
<evidence type="ECO:0008006" key="4">
    <source>
        <dbReference type="Google" id="ProtNLM"/>
    </source>
</evidence>
<organism evidence="2 3">
    <name type="scientific">Ceratopteris richardii</name>
    <name type="common">Triangle waterfern</name>
    <dbReference type="NCBI Taxonomy" id="49495"/>
    <lineage>
        <taxon>Eukaryota</taxon>
        <taxon>Viridiplantae</taxon>
        <taxon>Streptophyta</taxon>
        <taxon>Embryophyta</taxon>
        <taxon>Tracheophyta</taxon>
        <taxon>Polypodiopsida</taxon>
        <taxon>Polypodiidae</taxon>
        <taxon>Polypodiales</taxon>
        <taxon>Pteridineae</taxon>
        <taxon>Pteridaceae</taxon>
        <taxon>Parkerioideae</taxon>
        <taxon>Ceratopteris</taxon>
    </lineage>
</organism>
<name>A0A8T2RPK0_CERRI</name>
<dbReference type="Pfam" id="PF00022">
    <property type="entry name" value="Actin"/>
    <property type="match status" value="1"/>
</dbReference>
<evidence type="ECO:0000313" key="2">
    <source>
        <dbReference type="EMBL" id="KAH7297617.1"/>
    </source>
</evidence>
<dbReference type="EMBL" id="CM035430">
    <property type="protein sequence ID" value="KAH7297617.1"/>
    <property type="molecule type" value="Genomic_DNA"/>
</dbReference>
<dbReference type="OMA" id="PMWDNYP"/>
<dbReference type="SMART" id="SM00268">
    <property type="entry name" value="ACTIN"/>
    <property type="match status" value="1"/>
</dbReference>
<dbReference type="OrthoDB" id="5572108at2759"/>
<dbReference type="InterPro" id="IPR004000">
    <property type="entry name" value="Actin"/>
</dbReference>
<evidence type="ECO:0000313" key="3">
    <source>
        <dbReference type="Proteomes" id="UP000825935"/>
    </source>
</evidence>
<dbReference type="InterPro" id="IPR043129">
    <property type="entry name" value="ATPase_NBD"/>
</dbReference>
<protein>
    <recommendedName>
        <fullName evidence="4">Actin-related protein 9</fullName>
    </recommendedName>
</protein>
<dbReference type="Proteomes" id="UP000825935">
    <property type="component" value="Chromosome 25"/>
</dbReference>
<dbReference type="SUPFAM" id="SSF53067">
    <property type="entry name" value="Actin-like ATPase domain"/>
    <property type="match status" value="2"/>
</dbReference>
<gene>
    <name evidence="2" type="ORF">KP509_25G003700</name>
</gene>
<dbReference type="Gene3D" id="3.90.640.10">
    <property type="entry name" value="Actin, Chain A, domain 4"/>
    <property type="match status" value="1"/>
</dbReference>
<dbReference type="Gene3D" id="3.30.420.40">
    <property type="match status" value="3"/>
</dbReference>